<dbReference type="RefSeq" id="XP_012191306.1">
    <property type="nucleotide sequence ID" value="XM_012335916.1"/>
</dbReference>
<dbReference type="EMBL" id="DF238811">
    <property type="protein sequence ID" value="GAC97719.1"/>
    <property type="molecule type" value="Genomic_DNA"/>
</dbReference>
<gene>
    <name evidence="1" type="ORF">PHSY_005306</name>
</gene>
<evidence type="ECO:0000313" key="1">
    <source>
        <dbReference type="EMBL" id="GAC97719.1"/>
    </source>
</evidence>
<protein>
    <submittedName>
        <fullName evidence="1">Uncharacterized protein</fullName>
    </submittedName>
</protein>
<sequence length="138" mass="14904">MYCSSAVRTQVTVAHSRQRELRSHTDPSNVSVSVVDGRGKSACSCDSSSFNRSTAGPELLTAVVAVDGNTDCGCSQTDQMKEGQPTSHLVVLSAVCQELLTRGSCYSLNQAFSIGDPMLIRGNDISWQEKRCKEQADR</sequence>
<reference evidence="2" key="1">
    <citation type="journal article" date="2013" name="Genome Announc.">
        <title>Draft genome sequence of the basidiomycetous yeast-like fungus Pseudozyma hubeiensis SY62, which produces an abundant amount of the biosurfactant mannosylerythritol lipids.</title>
        <authorList>
            <person name="Konishi M."/>
            <person name="Hatada Y."/>
            <person name="Horiuchi J."/>
        </authorList>
    </citation>
    <scope>NUCLEOTIDE SEQUENCE [LARGE SCALE GENOMIC DNA]</scope>
    <source>
        <strain evidence="2">SY62</strain>
    </source>
</reference>
<name>R9P8P7_PSEHS</name>
<dbReference type="Proteomes" id="UP000014071">
    <property type="component" value="Unassembled WGS sequence"/>
</dbReference>
<dbReference type="AlphaFoldDB" id="R9P8P7"/>
<proteinExistence type="predicted"/>
<dbReference type="GeneID" id="24110585"/>
<keyword evidence="2" id="KW-1185">Reference proteome</keyword>
<accession>R9P8P7</accession>
<dbReference type="HOGENOM" id="CLU_1856166_0_0_1"/>
<organism evidence="1 2">
    <name type="scientific">Pseudozyma hubeiensis (strain SY62)</name>
    <name type="common">Yeast</name>
    <dbReference type="NCBI Taxonomy" id="1305764"/>
    <lineage>
        <taxon>Eukaryota</taxon>
        <taxon>Fungi</taxon>
        <taxon>Dikarya</taxon>
        <taxon>Basidiomycota</taxon>
        <taxon>Ustilaginomycotina</taxon>
        <taxon>Ustilaginomycetes</taxon>
        <taxon>Ustilaginales</taxon>
        <taxon>Ustilaginaceae</taxon>
        <taxon>Pseudozyma</taxon>
    </lineage>
</organism>
<evidence type="ECO:0000313" key="2">
    <source>
        <dbReference type="Proteomes" id="UP000014071"/>
    </source>
</evidence>